<dbReference type="EMBL" id="GISG01242696">
    <property type="protein sequence ID" value="MBA4669193.1"/>
    <property type="molecule type" value="Transcribed_RNA"/>
</dbReference>
<accession>A0A7C9ALD3</accession>
<protein>
    <submittedName>
        <fullName evidence="1">Uncharacterized protein</fullName>
    </submittedName>
</protein>
<reference evidence="1" key="2">
    <citation type="submission" date="2020-07" db="EMBL/GenBank/DDBJ databases">
        <authorList>
            <person name="Vera ALvarez R."/>
            <person name="Arias-Moreno D.M."/>
            <person name="Jimenez-Jacinto V."/>
            <person name="Jimenez-Bremont J.F."/>
            <person name="Swaminathan K."/>
            <person name="Moose S.P."/>
            <person name="Guerrero-Gonzalez M.L."/>
            <person name="Marino-Ramirez L."/>
            <person name="Landsman D."/>
            <person name="Rodriguez-Kessler M."/>
            <person name="Delgado-Sanchez P."/>
        </authorList>
    </citation>
    <scope>NUCLEOTIDE SEQUENCE</scope>
    <source>
        <tissue evidence="1">Cladode</tissue>
    </source>
</reference>
<reference evidence="1" key="1">
    <citation type="journal article" date="2013" name="J. Plant Res.">
        <title>Effect of fungi and light on seed germination of three Opuntia species from semiarid lands of central Mexico.</title>
        <authorList>
            <person name="Delgado-Sanchez P."/>
            <person name="Jimenez-Bremont J.F."/>
            <person name="Guerrero-Gonzalez Mde L."/>
            <person name="Flores J."/>
        </authorList>
    </citation>
    <scope>NUCLEOTIDE SEQUENCE</scope>
    <source>
        <tissue evidence="1">Cladode</tissue>
    </source>
</reference>
<organism evidence="1">
    <name type="scientific">Opuntia streptacantha</name>
    <name type="common">Prickly pear cactus</name>
    <name type="synonym">Opuntia cardona</name>
    <dbReference type="NCBI Taxonomy" id="393608"/>
    <lineage>
        <taxon>Eukaryota</taxon>
        <taxon>Viridiplantae</taxon>
        <taxon>Streptophyta</taxon>
        <taxon>Embryophyta</taxon>
        <taxon>Tracheophyta</taxon>
        <taxon>Spermatophyta</taxon>
        <taxon>Magnoliopsida</taxon>
        <taxon>eudicotyledons</taxon>
        <taxon>Gunneridae</taxon>
        <taxon>Pentapetalae</taxon>
        <taxon>Caryophyllales</taxon>
        <taxon>Cactineae</taxon>
        <taxon>Cactaceae</taxon>
        <taxon>Opuntioideae</taxon>
        <taxon>Opuntia</taxon>
    </lineage>
</organism>
<evidence type="ECO:0000313" key="1">
    <source>
        <dbReference type="EMBL" id="MBA4669193.1"/>
    </source>
</evidence>
<dbReference type="AlphaFoldDB" id="A0A7C9ALD3"/>
<proteinExistence type="predicted"/>
<sequence>MIRPKFPFIDIQGFLLIYGSLIEISSMVQDYGKKTVSSCSCSMIGTTDSNNLCQSFCSIINSFLELSFVQCHLGGLQQSPTICRGVYHMLANRYHADNIFFPERVWTIQVIISWNQLNTNLVTKAPEN</sequence>
<name>A0A7C9ALD3_OPUST</name>